<dbReference type="OrthoDB" id="446586at2"/>
<keyword evidence="6" id="KW-1185">Reference proteome</keyword>
<keyword evidence="3" id="KW-0812">Transmembrane</keyword>
<evidence type="ECO:0000313" key="6">
    <source>
        <dbReference type="Proteomes" id="UP000001203"/>
    </source>
</evidence>
<gene>
    <name evidence="5" type="ordered locus">cce_3012</name>
</gene>
<dbReference type="InterPro" id="IPR028081">
    <property type="entry name" value="Leu-bd"/>
</dbReference>
<dbReference type="Proteomes" id="UP000001203">
    <property type="component" value="Chromosome circular"/>
</dbReference>
<dbReference type="SUPFAM" id="SSF53822">
    <property type="entry name" value="Periplasmic binding protein-like I"/>
    <property type="match status" value="1"/>
</dbReference>
<name>B1WW27_CROS5</name>
<dbReference type="PANTHER" id="PTHR30483">
    <property type="entry name" value="LEUCINE-SPECIFIC-BINDING PROTEIN"/>
    <property type="match status" value="1"/>
</dbReference>
<keyword evidence="3" id="KW-0472">Membrane</keyword>
<keyword evidence="2" id="KW-0732">Signal</keyword>
<dbReference type="RefSeq" id="WP_009547682.1">
    <property type="nucleotide sequence ID" value="NC_010546.1"/>
</dbReference>
<evidence type="ECO:0000256" key="1">
    <source>
        <dbReference type="ARBA" id="ARBA00010062"/>
    </source>
</evidence>
<dbReference type="HOGENOM" id="CLU_038795_0_0_3"/>
<dbReference type="eggNOG" id="COG0683">
    <property type="taxonomic scope" value="Bacteria"/>
</dbReference>
<evidence type="ECO:0000259" key="4">
    <source>
        <dbReference type="Pfam" id="PF13458"/>
    </source>
</evidence>
<dbReference type="AlphaFoldDB" id="B1WW27"/>
<reference evidence="5 6" key="1">
    <citation type="journal article" date="2008" name="Proc. Natl. Acad. Sci. U.S.A.">
        <title>The genome of Cyanothece 51142, a unicellular diazotrophic cyanobacterium important in the marine nitrogen cycle.</title>
        <authorList>
            <person name="Welsh E.A."/>
            <person name="Liberton M."/>
            <person name="Stoeckel J."/>
            <person name="Loh T."/>
            <person name="Elvitigala T."/>
            <person name="Wang C."/>
            <person name="Wollam A."/>
            <person name="Fulton R.S."/>
            <person name="Clifton S.W."/>
            <person name="Jacobs J.M."/>
            <person name="Aurora R."/>
            <person name="Ghosh B.K."/>
            <person name="Sherman L.A."/>
            <person name="Smith R.D."/>
            <person name="Wilson R.K."/>
            <person name="Pakrasi H.B."/>
        </authorList>
    </citation>
    <scope>NUCLEOTIDE SEQUENCE [LARGE SCALE GENOMIC DNA]</scope>
    <source>
        <strain evidence="6">ATCC 51142 / BH68</strain>
    </source>
</reference>
<feature type="transmembrane region" description="Helical" evidence="3">
    <location>
        <begin position="9"/>
        <end position="30"/>
    </location>
</feature>
<dbReference type="Pfam" id="PF13458">
    <property type="entry name" value="Peripla_BP_6"/>
    <property type="match status" value="1"/>
</dbReference>
<accession>B1WW27</accession>
<dbReference type="CDD" id="cd06268">
    <property type="entry name" value="PBP1_ABC_transporter_LIVBP-like"/>
    <property type="match status" value="1"/>
</dbReference>
<organism evidence="5 6">
    <name type="scientific">Crocosphaera subtropica (strain ATCC 51142 / BH68)</name>
    <name type="common">Cyanothece sp. (strain ATCC 51142)</name>
    <dbReference type="NCBI Taxonomy" id="43989"/>
    <lineage>
        <taxon>Bacteria</taxon>
        <taxon>Bacillati</taxon>
        <taxon>Cyanobacteriota</taxon>
        <taxon>Cyanophyceae</taxon>
        <taxon>Oscillatoriophycideae</taxon>
        <taxon>Chroococcales</taxon>
        <taxon>Aphanothecaceae</taxon>
        <taxon>Crocosphaera</taxon>
        <taxon>Crocosphaera subtropica</taxon>
    </lineage>
</organism>
<feature type="domain" description="Leucine-binding protein" evidence="4">
    <location>
        <begin position="133"/>
        <end position="452"/>
    </location>
</feature>
<protein>
    <recommendedName>
        <fullName evidence="4">Leucine-binding protein domain-containing protein</fullName>
    </recommendedName>
</protein>
<keyword evidence="3" id="KW-1133">Transmembrane helix</keyword>
<dbReference type="InterPro" id="IPR051010">
    <property type="entry name" value="BCAA_transport"/>
</dbReference>
<dbReference type="InterPro" id="IPR028082">
    <property type="entry name" value="Peripla_BP_I"/>
</dbReference>
<evidence type="ECO:0000256" key="3">
    <source>
        <dbReference type="SAM" id="Phobius"/>
    </source>
</evidence>
<proteinExistence type="inferred from homology"/>
<dbReference type="KEGG" id="cyt:cce_3012"/>
<dbReference type="Gene3D" id="3.40.50.2300">
    <property type="match status" value="2"/>
</dbReference>
<dbReference type="EMBL" id="CP000806">
    <property type="protein sequence ID" value="ACB52360.1"/>
    <property type="molecule type" value="Genomic_DNA"/>
</dbReference>
<evidence type="ECO:0000313" key="5">
    <source>
        <dbReference type="EMBL" id="ACB52360.1"/>
    </source>
</evidence>
<comment type="similarity">
    <text evidence="1">Belongs to the leucine-binding protein family.</text>
</comment>
<evidence type="ECO:0000256" key="2">
    <source>
        <dbReference type="ARBA" id="ARBA00022729"/>
    </source>
</evidence>
<sequence length="472" mass="51554">MSQRKFIKILILFLCGLILFSAIGLVILWLQNTQRNNDFQTNTNSIFPRVANIEISQGQKVLIREESAETKLAAAQDMAAENYQMAMDKLTQSLQTYPNDPEALIYLNNAQIGNNKSYSIAVAAPIATNTNGAKEILRGVAQAQQEINQAGGIKGIPLKVVIANDHNSPEIAKKLAQELANDADILGVIGHWSSDVTLASAEIYQSEQLVVISPVSTSVELSSFGDYIFRTVPSDRFAGSALSRYMVNQLGRKKAAIFFNSQSNYSQSLKDEFTKSLFSDGGEIVGEFDLSQKNFDPNNDWQQAKNQGAEVLMLALTTDTIEEALAVIKINKKELFLLGGDDGYNTELLQRGAGNAVGMVLAIPWHISAHNNDPFVGVAKRLWGGEISWRTALAYDATLALINGLGETPNPTRQSLQATLSKPNFSFQGASGSVNFLPSGDRNQAVQLVRVKANNLAEFGYEFHIFPSLNSN</sequence>
<dbReference type="PANTHER" id="PTHR30483:SF6">
    <property type="entry name" value="PERIPLASMIC BINDING PROTEIN OF ABC TRANSPORTER FOR NATURAL AMINO ACIDS"/>
    <property type="match status" value="1"/>
</dbReference>
<dbReference type="STRING" id="43989.cce_3012"/>